<dbReference type="InterPro" id="IPR036890">
    <property type="entry name" value="HATPase_C_sf"/>
</dbReference>
<dbReference type="GO" id="GO:0061982">
    <property type="term" value="P:meiosis I cell cycle process"/>
    <property type="evidence" value="ECO:0007669"/>
    <property type="project" value="UniProtKB-ARBA"/>
</dbReference>
<proteinExistence type="inferred from homology"/>
<dbReference type="GO" id="GO:0006298">
    <property type="term" value="P:mismatch repair"/>
    <property type="evidence" value="ECO:0007669"/>
    <property type="project" value="InterPro"/>
</dbReference>
<keyword evidence="2" id="KW-0227">DNA damage</keyword>
<organism evidence="5 6">
    <name type="scientific">Saccharomyces mikatae IFO 1815</name>
    <dbReference type="NCBI Taxonomy" id="226126"/>
    <lineage>
        <taxon>Eukaryota</taxon>
        <taxon>Fungi</taxon>
        <taxon>Dikarya</taxon>
        <taxon>Ascomycota</taxon>
        <taxon>Saccharomycotina</taxon>
        <taxon>Saccharomycetes</taxon>
        <taxon>Saccharomycetales</taxon>
        <taxon>Saccharomycetaceae</taxon>
        <taxon>Saccharomyces</taxon>
    </lineage>
</organism>
<dbReference type="Pfam" id="PF13589">
    <property type="entry name" value="HATPase_c_3"/>
    <property type="match status" value="1"/>
</dbReference>
<evidence type="ECO:0000259" key="4">
    <source>
        <dbReference type="SMART" id="SM01340"/>
    </source>
</evidence>
<dbReference type="GO" id="GO:0016887">
    <property type="term" value="F:ATP hydrolysis activity"/>
    <property type="evidence" value="ECO:0007669"/>
    <property type="project" value="InterPro"/>
</dbReference>
<dbReference type="SUPFAM" id="SSF55874">
    <property type="entry name" value="ATPase domain of HSP90 chaperone/DNA topoisomerase II/histidine kinase"/>
    <property type="match status" value="1"/>
</dbReference>
<evidence type="ECO:0000313" key="5">
    <source>
        <dbReference type="EMBL" id="CAI4034973.1"/>
    </source>
</evidence>
<feature type="domain" description="DNA mismatch repair protein S5" evidence="4">
    <location>
        <begin position="231"/>
        <end position="358"/>
    </location>
</feature>
<dbReference type="InterPro" id="IPR013507">
    <property type="entry name" value="DNA_mismatch_S5_2-like"/>
</dbReference>
<dbReference type="Pfam" id="PF01119">
    <property type="entry name" value="DNA_mis_repair"/>
    <property type="match status" value="1"/>
</dbReference>
<dbReference type="GeneID" id="80919827"/>
<dbReference type="PANTHER" id="PTHR10073">
    <property type="entry name" value="DNA MISMATCH REPAIR PROTEIN MLH, PMS, MUTL"/>
    <property type="match status" value="1"/>
</dbReference>
<dbReference type="PROSITE" id="PS00058">
    <property type="entry name" value="DNA_MISMATCH_REPAIR_1"/>
    <property type="match status" value="1"/>
</dbReference>
<name>A0AA35IQE1_SACMI</name>
<accession>A0AA35IQE1</accession>
<dbReference type="InterPro" id="IPR002099">
    <property type="entry name" value="MutL/Mlh/PMS"/>
</dbReference>
<dbReference type="Gene3D" id="3.30.230.10">
    <property type="match status" value="1"/>
</dbReference>
<dbReference type="GO" id="GO:0032389">
    <property type="term" value="C:MutLalpha complex"/>
    <property type="evidence" value="ECO:0007669"/>
    <property type="project" value="TreeGrafter"/>
</dbReference>
<dbReference type="InterPro" id="IPR038973">
    <property type="entry name" value="MutL/Mlh/Pms-like"/>
</dbReference>
<dbReference type="CDD" id="cd16926">
    <property type="entry name" value="HATPase_MutL-MLH-PMS-like"/>
    <property type="match status" value="1"/>
</dbReference>
<gene>
    <name evidence="5" type="primary">SMKI12G1100</name>
    <name evidence="5" type="ORF">SMKI_12G1100</name>
</gene>
<reference evidence="5" key="1">
    <citation type="submission" date="2022-10" db="EMBL/GenBank/DDBJ databases">
        <authorList>
            <person name="Byrne P K."/>
        </authorList>
    </citation>
    <scope>NUCLEOTIDE SEQUENCE</scope>
    <source>
        <strain evidence="5">IFO1815</strain>
    </source>
</reference>
<dbReference type="InterPro" id="IPR020568">
    <property type="entry name" value="Ribosomal_Su5_D2-typ_SF"/>
</dbReference>
<dbReference type="FunFam" id="3.30.565.10:FF:000017">
    <property type="entry name" value="PMS1 homolog 1, mismatch repair system component"/>
    <property type="match status" value="1"/>
</dbReference>
<evidence type="ECO:0000256" key="2">
    <source>
        <dbReference type="ARBA" id="ARBA00022763"/>
    </source>
</evidence>
<dbReference type="GO" id="GO:0005524">
    <property type="term" value="F:ATP binding"/>
    <property type="evidence" value="ECO:0007669"/>
    <property type="project" value="InterPro"/>
</dbReference>
<sequence length="695" mass="78670">MAIHHLPPESQWKIVSSSFIYGPVAAVRELLDNSIDSGAKKIFVDVDSATGGCEYISVKDDGSGVDISDRPSMCLEHTTSKISTLGDISILTTLGFRGEALFLLSTLCNQQGSMQVETKTANDVIGEKWLIDNEGGVTNGRRYKVSCPVGTTVILKKLLGGLRARYLEISSKPRRTFDELTYLINHYSLIHRNIRFYFSLVSLRKNGTIERKQMQEMLDPNISRARSLSLLARLKKPVSLNFIVEEKFVIDEKMTLDLILPRMVPESDVVNMKKRIRFLSVNERALSLKLETGKAILRLVSSIYKNLSLLEPMIWFINLNCDSKLIDVNIEPEKNDVMIKSFEVIVKKIETKLKLLLEERIEIKKNILTDENVQSPVDNVITSTFEMLTPDAENEILKSCNNATGRDKTGSEQENSDSIVPTYYDESNLENTTIVATTPSPTKVCTNKTFHQNNQLENRYHSTSSSGSMASEDGTNWRHNFQQELSENNEVAGAESSTLPSSLTYNYIETIPENEDLELSKDASISNPFMITKIRNVNRKLSEKSSNVQHNSSEIPNVGKIREERQLSKAAEEELIKLQHTYSKKNNVVDTAVSNHMKQKNIDTYAKSVSCMHNKKPKLMHFSEYTNNYVFTQKNDFFPKHGTDSFTKEILWLQSRNDPTIPSPSLLKGLRAHVKKQGRIEATANEWYLFTPDSL</sequence>
<protein>
    <recommendedName>
        <fullName evidence="4">DNA mismatch repair protein S5 domain-containing protein</fullName>
    </recommendedName>
</protein>
<dbReference type="InterPro" id="IPR014762">
    <property type="entry name" value="DNA_mismatch_repair_CS"/>
</dbReference>
<dbReference type="AlphaFoldDB" id="A0AA35IQE1"/>
<dbReference type="SMART" id="SM01340">
    <property type="entry name" value="DNA_mis_repair"/>
    <property type="match status" value="1"/>
</dbReference>
<dbReference type="NCBIfam" id="TIGR00585">
    <property type="entry name" value="mutl"/>
    <property type="match status" value="1"/>
</dbReference>
<dbReference type="InterPro" id="IPR014721">
    <property type="entry name" value="Ribsml_uS5_D2-typ_fold_subgr"/>
</dbReference>
<dbReference type="RefSeq" id="XP_056078093.1">
    <property type="nucleotide sequence ID" value="XM_056224146.1"/>
</dbReference>
<dbReference type="PANTHER" id="PTHR10073:SF44">
    <property type="entry name" value="DNA MISMATCH REPAIR PROTEIN MLH2"/>
    <property type="match status" value="1"/>
</dbReference>
<keyword evidence="6" id="KW-1185">Reference proteome</keyword>
<dbReference type="EMBL" id="OX365768">
    <property type="protein sequence ID" value="CAI4034973.1"/>
    <property type="molecule type" value="Genomic_DNA"/>
</dbReference>
<evidence type="ECO:0000256" key="1">
    <source>
        <dbReference type="ARBA" id="ARBA00006082"/>
    </source>
</evidence>
<dbReference type="Gene3D" id="3.30.565.10">
    <property type="entry name" value="Histidine kinase-like ATPase, C-terminal domain"/>
    <property type="match status" value="1"/>
</dbReference>
<evidence type="ECO:0000313" key="6">
    <source>
        <dbReference type="Proteomes" id="UP001161438"/>
    </source>
</evidence>
<evidence type="ECO:0000256" key="3">
    <source>
        <dbReference type="SAM" id="MobiDB-lite"/>
    </source>
</evidence>
<dbReference type="SUPFAM" id="SSF54211">
    <property type="entry name" value="Ribosomal protein S5 domain 2-like"/>
    <property type="match status" value="1"/>
</dbReference>
<dbReference type="Proteomes" id="UP001161438">
    <property type="component" value="Chromosome 12"/>
</dbReference>
<comment type="similarity">
    <text evidence="1">Belongs to the DNA mismatch repair MutL/HexB family.</text>
</comment>
<dbReference type="GO" id="GO:0030983">
    <property type="term" value="F:mismatched DNA binding"/>
    <property type="evidence" value="ECO:0007669"/>
    <property type="project" value="InterPro"/>
</dbReference>
<dbReference type="GO" id="GO:0140664">
    <property type="term" value="F:ATP-dependent DNA damage sensor activity"/>
    <property type="evidence" value="ECO:0007669"/>
    <property type="project" value="InterPro"/>
</dbReference>
<feature type="region of interest" description="Disordered" evidence="3">
    <location>
        <begin position="401"/>
        <end position="424"/>
    </location>
</feature>